<dbReference type="EMBL" id="JACGWN010000004">
    <property type="protein sequence ID" value="KAL0451937.1"/>
    <property type="molecule type" value="Genomic_DNA"/>
</dbReference>
<evidence type="ECO:0000256" key="2">
    <source>
        <dbReference type="ARBA" id="ARBA00023002"/>
    </source>
</evidence>
<feature type="domain" description="NADP-dependent oxidoreductase" evidence="3">
    <location>
        <begin position="1"/>
        <end position="59"/>
    </location>
</feature>
<keyword evidence="2" id="KW-0560">Oxidoreductase</keyword>
<keyword evidence="1" id="KW-0521">NADP</keyword>
<evidence type="ECO:0000256" key="1">
    <source>
        <dbReference type="ARBA" id="ARBA00022857"/>
    </source>
</evidence>
<protein>
    <submittedName>
        <fullName evidence="4">Aldo-keto reductase 2</fullName>
    </submittedName>
</protein>
<comment type="caution">
    <text evidence="4">The sequence shown here is derived from an EMBL/GenBank/DDBJ whole genome shotgun (WGS) entry which is preliminary data.</text>
</comment>
<evidence type="ECO:0000313" key="4">
    <source>
        <dbReference type="EMBL" id="KAL0451937.1"/>
    </source>
</evidence>
<dbReference type="AlphaFoldDB" id="A0AAW2XGG5"/>
<accession>A0AAW2XGG5</accession>
<organism evidence="4">
    <name type="scientific">Sesamum latifolium</name>
    <dbReference type="NCBI Taxonomy" id="2727402"/>
    <lineage>
        <taxon>Eukaryota</taxon>
        <taxon>Viridiplantae</taxon>
        <taxon>Streptophyta</taxon>
        <taxon>Embryophyta</taxon>
        <taxon>Tracheophyta</taxon>
        <taxon>Spermatophyta</taxon>
        <taxon>Magnoliopsida</taxon>
        <taxon>eudicotyledons</taxon>
        <taxon>Gunneridae</taxon>
        <taxon>Pentapetalae</taxon>
        <taxon>asterids</taxon>
        <taxon>lamiids</taxon>
        <taxon>Lamiales</taxon>
        <taxon>Pedaliaceae</taxon>
        <taxon>Sesamum</taxon>
    </lineage>
</organism>
<dbReference type="PANTHER" id="PTHR43625">
    <property type="entry name" value="AFLATOXIN B1 ALDEHYDE REDUCTASE"/>
    <property type="match status" value="1"/>
</dbReference>
<name>A0AAW2XGG5_9LAMI</name>
<dbReference type="SUPFAM" id="SSF51430">
    <property type="entry name" value="NAD(P)-linked oxidoreductase"/>
    <property type="match status" value="1"/>
</dbReference>
<dbReference type="PANTHER" id="PTHR43625:SF40">
    <property type="entry name" value="ALDO-KETO REDUCTASE YAKC [NADP(+)]"/>
    <property type="match status" value="1"/>
</dbReference>
<evidence type="ECO:0000259" key="3">
    <source>
        <dbReference type="Pfam" id="PF00248"/>
    </source>
</evidence>
<proteinExistence type="predicted"/>
<dbReference type="InterPro" id="IPR023210">
    <property type="entry name" value="NADP_OxRdtase_dom"/>
</dbReference>
<dbReference type="Pfam" id="PF00248">
    <property type="entry name" value="Aldo_ket_red"/>
    <property type="match status" value="1"/>
</dbReference>
<dbReference type="GO" id="GO:0005737">
    <property type="term" value="C:cytoplasm"/>
    <property type="evidence" value="ECO:0007669"/>
    <property type="project" value="TreeGrafter"/>
</dbReference>
<reference evidence="4" key="1">
    <citation type="submission" date="2020-06" db="EMBL/GenBank/DDBJ databases">
        <authorList>
            <person name="Li T."/>
            <person name="Hu X."/>
            <person name="Zhang T."/>
            <person name="Song X."/>
            <person name="Zhang H."/>
            <person name="Dai N."/>
            <person name="Sheng W."/>
            <person name="Hou X."/>
            <person name="Wei L."/>
        </authorList>
    </citation>
    <scope>NUCLEOTIDE SEQUENCE</scope>
    <source>
        <strain evidence="4">KEN1</strain>
        <tissue evidence="4">Leaf</tissue>
    </source>
</reference>
<dbReference type="Gene3D" id="3.20.20.100">
    <property type="entry name" value="NADP-dependent oxidoreductase domain"/>
    <property type="match status" value="1"/>
</dbReference>
<reference evidence="4" key="2">
    <citation type="journal article" date="2024" name="Plant">
        <title>Genomic evolution and insights into agronomic trait innovations of Sesamum species.</title>
        <authorList>
            <person name="Miao H."/>
            <person name="Wang L."/>
            <person name="Qu L."/>
            <person name="Liu H."/>
            <person name="Sun Y."/>
            <person name="Le M."/>
            <person name="Wang Q."/>
            <person name="Wei S."/>
            <person name="Zheng Y."/>
            <person name="Lin W."/>
            <person name="Duan Y."/>
            <person name="Cao H."/>
            <person name="Xiong S."/>
            <person name="Wang X."/>
            <person name="Wei L."/>
            <person name="Li C."/>
            <person name="Ma Q."/>
            <person name="Ju M."/>
            <person name="Zhao R."/>
            <person name="Li G."/>
            <person name="Mu C."/>
            <person name="Tian Q."/>
            <person name="Mei H."/>
            <person name="Zhang T."/>
            <person name="Gao T."/>
            <person name="Zhang H."/>
        </authorList>
    </citation>
    <scope>NUCLEOTIDE SEQUENCE</scope>
    <source>
        <strain evidence="4">KEN1</strain>
    </source>
</reference>
<dbReference type="GO" id="GO:0016491">
    <property type="term" value="F:oxidoreductase activity"/>
    <property type="evidence" value="ECO:0007669"/>
    <property type="project" value="UniProtKB-KW"/>
</dbReference>
<gene>
    <name evidence="4" type="ORF">Slati_1171800</name>
</gene>
<dbReference type="InterPro" id="IPR036812">
    <property type="entry name" value="NAD(P)_OxRdtase_dom_sf"/>
</dbReference>
<dbReference type="InterPro" id="IPR050791">
    <property type="entry name" value="Aldo-Keto_reductase"/>
</dbReference>
<sequence length="66" mass="7501">MGELKKLVEEGKIKYIGLSEASASTIRRAHAVHPITTVQLEWSLWVRDVEEDIIPTCSLKEFCEKS</sequence>